<protein>
    <submittedName>
        <fullName evidence="2">Uncharacterized protein</fullName>
    </submittedName>
</protein>
<evidence type="ECO:0000313" key="2">
    <source>
        <dbReference type="EMBL" id="KAI7749537.1"/>
    </source>
</evidence>
<evidence type="ECO:0000256" key="1">
    <source>
        <dbReference type="ARBA" id="ARBA00009995"/>
    </source>
</evidence>
<dbReference type="Gene3D" id="3.40.50.2000">
    <property type="entry name" value="Glycogen Phosphorylase B"/>
    <property type="match status" value="1"/>
</dbReference>
<gene>
    <name evidence="2" type="ORF">M8C21_006279</name>
</gene>
<dbReference type="SUPFAM" id="SSF53756">
    <property type="entry name" value="UDP-Glycosyltransferase/glycogen phosphorylase"/>
    <property type="match status" value="1"/>
</dbReference>
<keyword evidence="3" id="KW-1185">Reference proteome</keyword>
<organism evidence="2 3">
    <name type="scientific">Ambrosia artemisiifolia</name>
    <name type="common">Common ragweed</name>
    <dbReference type="NCBI Taxonomy" id="4212"/>
    <lineage>
        <taxon>Eukaryota</taxon>
        <taxon>Viridiplantae</taxon>
        <taxon>Streptophyta</taxon>
        <taxon>Embryophyta</taxon>
        <taxon>Tracheophyta</taxon>
        <taxon>Spermatophyta</taxon>
        <taxon>Magnoliopsida</taxon>
        <taxon>eudicotyledons</taxon>
        <taxon>Gunneridae</taxon>
        <taxon>Pentapetalae</taxon>
        <taxon>asterids</taxon>
        <taxon>campanulids</taxon>
        <taxon>Asterales</taxon>
        <taxon>Asteraceae</taxon>
        <taxon>Asteroideae</taxon>
        <taxon>Heliantheae alliance</taxon>
        <taxon>Heliantheae</taxon>
        <taxon>Ambrosia</taxon>
    </lineage>
</organism>
<dbReference type="EMBL" id="JAMZMK010006344">
    <property type="protein sequence ID" value="KAI7749537.1"/>
    <property type="molecule type" value="Genomic_DNA"/>
</dbReference>
<proteinExistence type="inferred from homology"/>
<sequence>METLRSVSTLQRRRIILFPLPFQGHINPMLQLANILHTRGFKITVIHTEYNSPNPSNYPHFTFKPIKDRFSKIADQLPTNPDATYFVKYLNNSCVGPFTDCLAGLLAEPGEERVACVITDAAFYFTQAVADGMKLPRIVLRTSSLGCTLAYEAIVHYSKTSSYLTKQGRSNTFMSFYSPTNHVCKMEYLEIHMLTHL</sequence>
<dbReference type="PANTHER" id="PTHR11926">
    <property type="entry name" value="GLUCOSYL/GLUCURONOSYL TRANSFERASES"/>
    <property type="match status" value="1"/>
</dbReference>
<comment type="caution">
    <text evidence="2">The sequence shown here is derived from an EMBL/GenBank/DDBJ whole genome shotgun (WGS) entry which is preliminary data.</text>
</comment>
<dbReference type="AlphaFoldDB" id="A0AAD5CX47"/>
<accession>A0AAD5CX47</accession>
<reference evidence="2" key="1">
    <citation type="submission" date="2022-06" db="EMBL/GenBank/DDBJ databases">
        <title>Uncovering the hologenomic basis of an extraordinary plant invasion.</title>
        <authorList>
            <person name="Bieker V.C."/>
            <person name="Martin M.D."/>
            <person name="Gilbert T."/>
            <person name="Hodgins K."/>
            <person name="Battlay P."/>
            <person name="Petersen B."/>
            <person name="Wilson J."/>
        </authorList>
    </citation>
    <scope>NUCLEOTIDE SEQUENCE</scope>
    <source>
        <strain evidence="2">AA19_3_7</strain>
        <tissue evidence="2">Leaf</tissue>
    </source>
</reference>
<dbReference type="PANTHER" id="PTHR11926:SF1426">
    <property type="entry name" value="UDP-GLYCOSYLTRANSFERASE SUPERFAMILY PROTEIN-RELATED"/>
    <property type="match status" value="1"/>
</dbReference>
<evidence type="ECO:0000313" key="3">
    <source>
        <dbReference type="Proteomes" id="UP001206925"/>
    </source>
</evidence>
<name>A0AAD5CX47_AMBAR</name>
<comment type="similarity">
    <text evidence="1">Belongs to the UDP-glycosyltransferase family.</text>
</comment>
<dbReference type="GO" id="GO:0080044">
    <property type="term" value="F:quercetin 7-O-glucosyltransferase activity"/>
    <property type="evidence" value="ECO:0007669"/>
    <property type="project" value="TreeGrafter"/>
</dbReference>
<dbReference type="GO" id="GO:0080043">
    <property type="term" value="F:quercetin 3-O-glucosyltransferase activity"/>
    <property type="evidence" value="ECO:0007669"/>
    <property type="project" value="TreeGrafter"/>
</dbReference>
<dbReference type="Proteomes" id="UP001206925">
    <property type="component" value="Unassembled WGS sequence"/>
</dbReference>